<reference evidence="1 2" key="1">
    <citation type="journal article" date="2023" name="Plants (Basel)">
        <title>Bridging the Gap: Combining Genomics and Transcriptomics Approaches to Understand Stylosanthes scabra, an Orphan Legume from the Brazilian Caatinga.</title>
        <authorList>
            <person name="Ferreira-Neto J.R.C."/>
            <person name="da Silva M.D."/>
            <person name="Binneck E."/>
            <person name="de Melo N.F."/>
            <person name="da Silva R.H."/>
            <person name="de Melo A.L.T.M."/>
            <person name="Pandolfi V."/>
            <person name="Bustamante F.O."/>
            <person name="Brasileiro-Vidal A.C."/>
            <person name="Benko-Iseppon A.M."/>
        </authorList>
    </citation>
    <scope>NUCLEOTIDE SEQUENCE [LARGE SCALE GENOMIC DNA]</scope>
    <source>
        <tissue evidence="1">Leaves</tissue>
    </source>
</reference>
<keyword evidence="2" id="KW-1185">Reference proteome</keyword>
<evidence type="ECO:0000313" key="1">
    <source>
        <dbReference type="EMBL" id="MED6168927.1"/>
    </source>
</evidence>
<protein>
    <submittedName>
        <fullName evidence="1">Uncharacterized protein</fullName>
    </submittedName>
</protein>
<dbReference type="Gene3D" id="1.25.40.10">
    <property type="entry name" value="Tetratricopeptide repeat domain"/>
    <property type="match status" value="1"/>
</dbReference>
<accession>A0ABU6V7K0</accession>
<name>A0ABU6V7K0_9FABA</name>
<proteinExistence type="predicted"/>
<dbReference type="EMBL" id="JASCZI010151081">
    <property type="protein sequence ID" value="MED6168927.1"/>
    <property type="molecule type" value="Genomic_DNA"/>
</dbReference>
<comment type="caution">
    <text evidence="1">The sequence shown here is derived from an EMBL/GenBank/DDBJ whole genome shotgun (WGS) entry which is preliminary data.</text>
</comment>
<dbReference type="InterPro" id="IPR046960">
    <property type="entry name" value="PPR_At4g14850-like_plant"/>
</dbReference>
<dbReference type="InterPro" id="IPR011990">
    <property type="entry name" value="TPR-like_helical_dom_sf"/>
</dbReference>
<dbReference type="PANTHER" id="PTHR47926">
    <property type="entry name" value="PENTATRICOPEPTIDE REPEAT-CONTAINING PROTEIN"/>
    <property type="match status" value="1"/>
</dbReference>
<evidence type="ECO:0000313" key="2">
    <source>
        <dbReference type="Proteomes" id="UP001341840"/>
    </source>
</evidence>
<gene>
    <name evidence="1" type="ORF">PIB30_016410</name>
</gene>
<dbReference type="Proteomes" id="UP001341840">
    <property type="component" value="Unassembled WGS sequence"/>
</dbReference>
<sequence>MLRRKKESLPIESISSIASRPTSMREQKFSLLIPMQLFTIPFIREPMKKHYFGFSINGQGKDAFLLFKHMLGTQITPNSFTFASVIGSCVGQNGGLENCSMLHAHVLKRGFCAMNFVLCSLVDGYAKWE</sequence>
<organism evidence="1 2">
    <name type="scientific">Stylosanthes scabra</name>
    <dbReference type="NCBI Taxonomy" id="79078"/>
    <lineage>
        <taxon>Eukaryota</taxon>
        <taxon>Viridiplantae</taxon>
        <taxon>Streptophyta</taxon>
        <taxon>Embryophyta</taxon>
        <taxon>Tracheophyta</taxon>
        <taxon>Spermatophyta</taxon>
        <taxon>Magnoliopsida</taxon>
        <taxon>eudicotyledons</taxon>
        <taxon>Gunneridae</taxon>
        <taxon>Pentapetalae</taxon>
        <taxon>rosids</taxon>
        <taxon>fabids</taxon>
        <taxon>Fabales</taxon>
        <taxon>Fabaceae</taxon>
        <taxon>Papilionoideae</taxon>
        <taxon>50 kb inversion clade</taxon>
        <taxon>dalbergioids sensu lato</taxon>
        <taxon>Dalbergieae</taxon>
        <taxon>Pterocarpus clade</taxon>
        <taxon>Stylosanthes</taxon>
    </lineage>
</organism>